<keyword evidence="9" id="KW-1185">Reference proteome</keyword>
<dbReference type="InterPro" id="IPR018113">
    <property type="entry name" value="PTrfase_EIIB_Cys"/>
</dbReference>
<evidence type="ECO:0000256" key="5">
    <source>
        <dbReference type="ARBA" id="ARBA00022777"/>
    </source>
</evidence>
<keyword evidence="2" id="KW-0762">Sugar transport</keyword>
<evidence type="ECO:0000256" key="4">
    <source>
        <dbReference type="ARBA" id="ARBA00022683"/>
    </source>
</evidence>
<evidence type="ECO:0000256" key="1">
    <source>
        <dbReference type="ARBA" id="ARBA00022448"/>
    </source>
</evidence>
<dbReference type="Pfam" id="PF00367">
    <property type="entry name" value="PTS_EIIB"/>
    <property type="match status" value="1"/>
</dbReference>
<organism evidence="8 9">
    <name type="scientific">Trueperella abortisuis</name>
    <dbReference type="NCBI Taxonomy" id="445930"/>
    <lineage>
        <taxon>Bacteria</taxon>
        <taxon>Bacillati</taxon>
        <taxon>Actinomycetota</taxon>
        <taxon>Actinomycetes</taxon>
        <taxon>Actinomycetales</taxon>
        <taxon>Actinomycetaceae</taxon>
        <taxon>Trueperella</taxon>
    </lineage>
</organism>
<dbReference type="PANTHER" id="PTHR30009">
    <property type="entry name" value="CYTOCHROME C-TYPE SYNTHESIS PROTEIN AND PTS TRANSMEMBRANE COMPONENT"/>
    <property type="match status" value="1"/>
</dbReference>
<dbReference type="Gene3D" id="3.30.1360.60">
    <property type="entry name" value="Glucose permease domain IIB"/>
    <property type="match status" value="1"/>
</dbReference>
<keyword evidence="1" id="KW-0813">Transport</keyword>
<comment type="caution">
    <text evidence="6">Lacks conserved residue(s) required for the propagation of feature annotation.</text>
</comment>
<dbReference type="PROSITE" id="PS51098">
    <property type="entry name" value="PTS_EIIB_TYPE_1"/>
    <property type="match status" value="1"/>
</dbReference>
<reference evidence="8 9" key="1">
    <citation type="submission" date="2023-07" db="EMBL/GenBank/DDBJ databases">
        <title>Sequencing the genomes of 1000 actinobacteria strains.</title>
        <authorList>
            <person name="Klenk H.-P."/>
        </authorList>
    </citation>
    <scope>NUCLEOTIDE SEQUENCE [LARGE SCALE GENOMIC DNA]</scope>
    <source>
        <strain evidence="8 9">DSM 19515</strain>
    </source>
</reference>
<evidence type="ECO:0000256" key="3">
    <source>
        <dbReference type="ARBA" id="ARBA00022679"/>
    </source>
</evidence>
<name>A0ABT9PJF8_9ACTO</name>
<sequence length="81" mass="8843">MDLEELLAAVGGAKNVRKVDVALARIRVGVVDKNLVDKPRLERMGALGVVVQKRAVQLIIGPEAEQVGVELDRRLFGEPEE</sequence>
<evidence type="ECO:0000256" key="2">
    <source>
        <dbReference type="ARBA" id="ARBA00022597"/>
    </source>
</evidence>
<evidence type="ECO:0000259" key="7">
    <source>
        <dbReference type="PROSITE" id="PS51098"/>
    </source>
</evidence>
<keyword evidence="4" id="KW-0598">Phosphotransferase system</keyword>
<accession>A0ABT9PJF8</accession>
<dbReference type="SUPFAM" id="SSF55604">
    <property type="entry name" value="Glucose permease domain IIB"/>
    <property type="match status" value="1"/>
</dbReference>
<proteinExistence type="predicted"/>
<feature type="domain" description="PTS EIIB type-1" evidence="7">
    <location>
        <begin position="1"/>
        <end position="81"/>
    </location>
</feature>
<dbReference type="InterPro" id="IPR036878">
    <property type="entry name" value="Glu_permease_IIB"/>
</dbReference>
<gene>
    <name evidence="8" type="ORF">J2S45_001535</name>
</gene>
<protein>
    <submittedName>
        <fullName evidence="8">Glucose-like phosphotransferase system IIB component</fullName>
    </submittedName>
</protein>
<dbReference type="Proteomes" id="UP001230145">
    <property type="component" value="Unassembled WGS sequence"/>
</dbReference>
<evidence type="ECO:0000313" key="9">
    <source>
        <dbReference type="Proteomes" id="UP001230145"/>
    </source>
</evidence>
<comment type="caution">
    <text evidence="8">The sequence shown here is derived from an EMBL/GenBank/DDBJ whole genome shotgun (WGS) entry which is preliminary data.</text>
</comment>
<keyword evidence="5" id="KW-0418">Kinase</keyword>
<dbReference type="EMBL" id="JAUSQL010000001">
    <property type="protein sequence ID" value="MDP9832856.1"/>
    <property type="molecule type" value="Genomic_DNA"/>
</dbReference>
<evidence type="ECO:0000313" key="8">
    <source>
        <dbReference type="EMBL" id="MDP9832856.1"/>
    </source>
</evidence>
<dbReference type="InterPro" id="IPR001996">
    <property type="entry name" value="PTS_IIB_1"/>
</dbReference>
<dbReference type="InterPro" id="IPR050429">
    <property type="entry name" value="PTS_Glucose_EIICBA"/>
</dbReference>
<keyword evidence="3" id="KW-0808">Transferase</keyword>
<evidence type="ECO:0000256" key="6">
    <source>
        <dbReference type="PROSITE-ProRule" id="PRU00421"/>
    </source>
</evidence>
<dbReference type="PANTHER" id="PTHR30009:SF4">
    <property type="entry name" value="PTS SYSTEM N-ACETYLGLUCOSAMINE-SPECIFIC EIICBA COMPONENT"/>
    <property type="match status" value="1"/>
</dbReference>
<dbReference type="RefSeq" id="WP_296929233.1">
    <property type="nucleotide sequence ID" value="NZ_CP133407.1"/>
</dbReference>